<accession>A0ABN8YIY6</accession>
<protein>
    <submittedName>
        <fullName evidence="1">Uncharacterized protein</fullName>
    </submittedName>
</protein>
<reference evidence="1" key="1">
    <citation type="submission" date="2023-04" db="EMBL/GenBank/DDBJ databases">
        <authorList>
            <consortium name="ELIXIR-Norway"/>
        </authorList>
    </citation>
    <scope>NUCLEOTIDE SEQUENCE [LARGE SCALE GENOMIC DNA]</scope>
</reference>
<name>A0ABN8YIY6_RANTA</name>
<evidence type="ECO:0000313" key="2">
    <source>
        <dbReference type="Proteomes" id="UP001176941"/>
    </source>
</evidence>
<organism evidence="1 2">
    <name type="scientific">Rangifer tarandus platyrhynchus</name>
    <name type="common">Svalbard reindeer</name>
    <dbReference type="NCBI Taxonomy" id="3082113"/>
    <lineage>
        <taxon>Eukaryota</taxon>
        <taxon>Metazoa</taxon>
        <taxon>Chordata</taxon>
        <taxon>Craniata</taxon>
        <taxon>Vertebrata</taxon>
        <taxon>Euteleostomi</taxon>
        <taxon>Mammalia</taxon>
        <taxon>Eutheria</taxon>
        <taxon>Laurasiatheria</taxon>
        <taxon>Artiodactyla</taxon>
        <taxon>Ruminantia</taxon>
        <taxon>Pecora</taxon>
        <taxon>Cervidae</taxon>
        <taxon>Odocoileinae</taxon>
        <taxon>Rangifer</taxon>
    </lineage>
</organism>
<evidence type="ECO:0000313" key="1">
    <source>
        <dbReference type="EMBL" id="CAI9161424.1"/>
    </source>
</evidence>
<sequence length="100" mass="10957">MLFGFVPFKGRVGARLPPNGELTLAPPLSVPRSTPHPFIVNSHFCTGLSQGTWGVIFFLCVGISGHWRHGPHPSLIWENPKTCPLTCPQCVGFQYISINS</sequence>
<keyword evidence="2" id="KW-1185">Reference proteome</keyword>
<proteinExistence type="predicted"/>
<dbReference type="Proteomes" id="UP001176941">
    <property type="component" value="Chromosome 20"/>
</dbReference>
<gene>
    <name evidence="1" type="ORF">MRATA1EN1_LOCUS10386</name>
</gene>
<dbReference type="EMBL" id="OX459956">
    <property type="protein sequence ID" value="CAI9161424.1"/>
    <property type="molecule type" value="Genomic_DNA"/>
</dbReference>